<dbReference type="Gramene" id="LPERR01G28640.1">
    <property type="protein sequence ID" value="LPERR01G28640.1"/>
    <property type="gene ID" value="LPERR01G28640"/>
</dbReference>
<evidence type="ECO:0000256" key="2">
    <source>
        <dbReference type="ARBA" id="ARBA00022614"/>
    </source>
</evidence>
<dbReference type="GO" id="GO:0009626">
    <property type="term" value="P:plant-type hypersensitive response"/>
    <property type="evidence" value="ECO:0007669"/>
    <property type="project" value="UniProtKB-ARBA"/>
</dbReference>
<feature type="domain" description="Disease resistance protein winged helix" evidence="10">
    <location>
        <begin position="432"/>
        <end position="502"/>
    </location>
</feature>
<keyword evidence="7" id="KW-0175">Coiled coil</keyword>
<dbReference type="Gene3D" id="1.20.5.4130">
    <property type="match status" value="1"/>
</dbReference>
<evidence type="ECO:0000256" key="6">
    <source>
        <dbReference type="ARBA" id="ARBA00022840"/>
    </source>
</evidence>
<feature type="domain" description="Disease resistance R13L4/SHOC-2-like LRR" evidence="11">
    <location>
        <begin position="570"/>
        <end position="698"/>
    </location>
</feature>
<dbReference type="PANTHER" id="PTHR36766:SF60">
    <property type="entry name" value="NB-ARC DOMAIN-CONTAINING PROTEIN"/>
    <property type="match status" value="1"/>
</dbReference>
<dbReference type="Gene3D" id="3.80.10.10">
    <property type="entry name" value="Ribonuclease Inhibitor"/>
    <property type="match status" value="1"/>
</dbReference>
<evidence type="ECO:0000256" key="1">
    <source>
        <dbReference type="ARBA" id="ARBA00008894"/>
    </source>
</evidence>
<dbReference type="EnsemblPlants" id="LPERR01G28640.1">
    <property type="protein sequence ID" value="LPERR01G28640.1"/>
    <property type="gene ID" value="LPERR01G28640"/>
</dbReference>
<keyword evidence="5" id="KW-0611">Plant defense</keyword>
<dbReference type="GO" id="GO:0002758">
    <property type="term" value="P:innate immune response-activating signaling pathway"/>
    <property type="evidence" value="ECO:0007669"/>
    <property type="project" value="UniProtKB-ARBA"/>
</dbReference>
<sequence>MAEVAVQPVLATLGWVVSPIVTKLINRALTYLDKDEAREFQDLETALLLLPQSQLLIEAAEKSPHRCKLKGWLHKLKAVFYDAEDLLDKYEYNILKHEAQKGNLLCYNIKKKLIGKLKELKKFLAEAKDICDLLGIQPGNGSQHIVTTPIRPHTNITSFPTSKVIGREKDRNHIIDILCKPVDAEGSVAKCYSTLAIVGLGGMGKTTLAQYVYNNEEVEKNFDVRMWVCISRKLDVRRHTKEIIESAVNGECPLVGNLDTLQCKLRDMLTKSKKFLLMLDDVWFDESNSEMEWELEQLLAPLVSLQTGSKILVTSRRDCLPAVLDCKKYFYLKNLNDTDLSTIFKGYAFACAETSDPLLHKKLEEIADKISKNLRTPLVAKAVGSHLSRKKDITTWKAVSEKNSLRETTKALLWSYEKLDPRLQRCFLYCSLFPKGHLFDINELVHLWVAEGLVDCCNQNDRMEDIGRDYFNEMVSGSFFQPVSRIYVGTRYIMHDLFHDLAESLSKEDCFRLDDDDKVKKIPCTVRHLSVSVQSMILHKQSICNLGHLRTVICIDPLTDDGNDVFSEVVRKLKKLRVLYLSFYNSTNLPKSIAELKHLPYLNITKTLISEVPRSSCTLYHLHLLQLNNKVKSLPDGVCKLSKLRHFEAYVTIDSLIKEDLPQIPDIGKLTSLQHMDKFYVQKQKGYELRQLSDMNEFSGYLRVGNLENVTGKDGSLRGEAASENSS</sequence>
<dbReference type="PRINTS" id="PR00364">
    <property type="entry name" value="DISEASERSIST"/>
</dbReference>
<dbReference type="AlphaFoldDB" id="A0A0D9V6H8"/>
<feature type="domain" description="NB-ARC" evidence="8">
    <location>
        <begin position="194"/>
        <end position="349"/>
    </location>
</feature>
<keyword evidence="4" id="KW-0547">Nucleotide-binding</keyword>
<dbReference type="GO" id="GO:0042742">
    <property type="term" value="P:defense response to bacterium"/>
    <property type="evidence" value="ECO:0007669"/>
    <property type="project" value="UniProtKB-ARBA"/>
</dbReference>
<reference evidence="12" key="3">
    <citation type="submission" date="2015-04" db="UniProtKB">
        <authorList>
            <consortium name="EnsemblPlants"/>
        </authorList>
    </citation>
    <scope>IDENTIFICATION</scope>
</reference>
<evidence type="ECO:0000313" key="13">
    <source>
        <dbReference type="Proteomes" id="UP000032180"/>
    </source>
</evidence>
<evidence type="ECO:0000256" key="5">
    <source>
        <dbReference type="ARBA" id="ARBA00022821"/>
    </source>
</evidence>
<dbReference type="HOGENOM" id="CLU_000837_8_0_1"/>
<dbReference type="InterPro" id="IPR032675">
    <property type="entry name" value="LRR_dom_sf"/>
</dbReference>
<dbReference type="InterPro" id="IPR027417">
    <property type="entry name" value="P-loop_NTPase"/>
</dbReference>
<dbReference type="InterPro" id="IPR036388">
    <property type="entry name" value="WH-like_DNA-bd_sf"/>
</dbReference>
<dbReference type="Proteomes" id="UP000032180">
    <property type="component" value="Chromosome 1"/>
</dbReference>
<dbReference type="FunFam" id="1.10.10.10:FF:000322">
    <property type="entry name" value="Probable disease resistance protein At1g63360"/>
    <property type="match status" value="1"/>
</dbReference>
<evidence type="ECO:0000256" key="3">
    <source>
        <dbReference type="ARBA" id="ARBA00022737"/>
    </source>
</evidence>
<evidence type="ECO:0008006" key="14">
    <source>
        <dbReference type="Google" id="ProtNLM"/>
    </source>
</evidence>
<dbReference type="STRING" id="77586.A0A0D9V6H8"/>
<dbReference type="Pfam" id="PF23559">
    <property type="entry name" value="WHD_DRP"/>
    <property type="match status" value="1"/>
</dbReference>
<dbReference type="InterPro" id="IPR055414">
    <property type="entry name" value="LRR_R13L4/SHOC2-like"/>
</dbReference>
<name>A0A0D9V6H8_9ORYZ</name>
<dbReference type="eggNOG" id="KOG4658">
    <property type="taxonomic scope" value="Eukaryota"/>
</dbReference>
<dbReference type="PANTHER" id="PTHR36766">
    <property type="entry name" value="PLANT BROAD-SPECTRUM MILDEW RESISTANCE PROTEIN RPW8"/>
    <property type="match status" value="1"/>
</dbReference>
<accession>A0A0D9V6H8</accession>
<evidence type="ECO:0000259" key="9">
    <source>
        <dbReference type="Pfam" id="PF18052"/>
    </source>
</evidence>
<dbReference type="InterPro" id="IPR041118">
    <property type="entry name" value="Rx_N"/>
</dbReference>
<dbReference type="Pfam" id="PF23598">
    <property type="entry name" value="LRR_14"/>
    <property type="match status" value="1"/>
</dbReference>
<dbReference type="GO" id="GO:0043531">
    <property type="term" value="F:ADP binding"/>
    <property type="evidence" value="ECO:0007669"/>
    <property type="project" value="InterPro"/>
</dbReference>
<dbReference type="InterPro" id="IPR002182">
    <property type="entry name" value="NB-ARC"/>
</dbReference>
<evidence type="ECO:0000256" key="4">
    <source>
        <dbReference type="ARBA" id="ARBA00022741"/>
    </source>
</evidence>
<evidence type="ECO:0000313" key="12">
    <source>
        <dbReference type="EnsemblPlants" id="LPERR01G28640.1"/>
    </source>
</evidence>
<keyword evidence="6" id="KW-0067">ATP-binding</keyword>
<keyword evidence="2" id="KW-0433">Leucine-rich repeat</keyword>
<dbReference type="SUPFAM" id="SSF52058">
    <property type="entry name" value="L domain-like"/>
    <property type="match status" value="1"/>
</dbReference>
<dbReference type="Gene3D" id="1.10.10.10">
    <property type="entry name" value="Winged helix-like DNA-binding domain superfamily/Winged helix DNA-binding domain"/>
    <property type="match status" value="1"/>
</dbReference>
<evidence type="ECO:0000256" key="7">
    <source>
        <dbReference type="ARBA" id="ARBA00023054"/>
    </source>
</evidence>
<dbReference type="Pfam" id="PF00931">
    <property type="entry name" value="NB-ARC"/>
    <property type="match status" value="1"/>
</dbReference>
<organism evidence="12 13">
    <name type="scientific">Leersia perrieri</name>
    <dbReference type="NCBI Taxonomy" id="77586"/>
    <lineage>
        <taxon>Eukaryota</taxon>
        <taxon>Viridiplantae</taxon>
        <taxon>Streptophyta</taxon>
        <taxon>Embryophyta</taxon>
        <taxon>Tracheophyta</taxon>
        <taxon>Spermatophyta</taxon>
        <taxon>Magnoliopsida</taxon>
        <taxon>Liliopsida</taxon>
        <taxon>Poales</taxon>
        <taxon>Poaceae</taxon>
        <taxon>BOP clade</taxon>
        <taxon>Oryzoideae</taxon>
        <taxon>Oryzeae</taxon>
        <taxon>Oryzinae</taxon>
        <taxon>Leersia</taxon>
    </lineage>
</organism>
<reference evidence="12 13" key="1">
    <citation type="submission" date="2012-08" db="EMBL/GenBank/DDBJ databases">
        <title>Oryza genome evolution.</title>
        <authorList>
            <person name="Wing R.A."/>
        </authorList>
    </citation>
    <scope>NUCLEOTIDE SEQUENCE</scope>
</reference>
<evidence type="ECO:0000259" key="8">
    <source>
        <dbReference type="Pfam" id="PF00931"/>
    </source>
</evidence>
<dbReference type="GO" id="GO:0005524">
    <property type="term" value="F:ATP binding"/>
    <property type="evidence" value="ECO:0007669"/>
    <property type="project" value="UniProtKB-KW"/>
</dbReference>
<proteinExistence type="inferred from homology"/>
<dbReference type="Gene3D" id="3.40.50.300">
    <property type="entry name" value="P-loop containing nucleotide triphosphate hydrolases"/>
    <property type="match status" value="1"/>
</dbReference>
<evidence type="ECO:0000259" key="11">
    <source>
        <dbReference type="Pfam" id="PF23598"/>
    </source>
</evidence>
<dbReference type="InterPro" id="IPR058922">
    <property type="entry name" value="WHD_DRP"/>
</dbReference>
<feature type="domain" description="Disease resistance N-terminal" evidence="9">
    <location>
        <begin position="17"/>
        <end position="103"/>
    </location>
</feature>
<evidence type="ECO:0000259" key="10">
    <source>
        <dbReference type="Pfam" id="PF23559"/>
    </source>
</evidence>
<reference evidence="13" key="2">
    <citation type="submission" date="2013-12" db="EMBL/GenBank/DDBJ databases">
        <authorList>
            <person name="Yu Y."/>
            <person name="Lee S."/>
            <person name="de Baynast K."/>
            <person name="Wissotski M."/>
            <person name="Liu L."/>
            <person name="Talag J."/>
            <person name="Goicoechea J."/>
            <person name="Angelova A."/>
            <person name="Jetty R."/>
            <person name="Kudrna D."/>
            <person name="Golser W."/>
            <person name="Rivera L."/>
            <person name="Zhang J."/>
            <person name="Wing R."/>
        </authorList>
    </citation>
    <scope>NUCLEOTIDE SEQUENCE</scope>
</reference>
<dbReference type="SUPFAM" id="SSF52540">
    <property type="entry name" value="P-loop containing nucleoside triphosphate hydrolases"/>
    <property type="match status" value="1"/>
</dbReference>
<keyword evidence="13" id="KW-1185">Reference proteome</keyword>
<keyword evidence="3" id="KW-0677">Repeat</keyword>
<dbReference type="Pfam" id="PF18052">
    <property type="entry name" value="Rx_N"/>
    <property type="match status" value="1"/>
</dbReference>
<protein>
    <recommendedName>
        <fullName evidence="14">NB-ARC domain-containing protein</fullName>
    </recommendedName>
</protein>
<comment type="similarity">
    <text evidence="1">Belongs to the disease resistance NB-LRR family.</text>
</comment>